<feature type="compositionally biased region" description="Basic residues" evidence="1">
    <location>
        <begin position="200"/>
        <end position="210"/>
    </location>
</feature>
<comment type="caution">
    <text evidence="2">The sequence shown here is derived from an EMBL/GenBank/DDBJ whole genome shotgun (WGS) entry which is preliminary data.</text>
</comment>
<sequence>MHMCERTFYSWAAINDFFSESQQIFSYYSCGAPDPFPQVGTRGHPSPMEEEAGTRVAETESEGFTEVRHRRKVSPQRALARNVLTIAPSNNMYCNLKKEINEFDLPRDNLYEEDPADNSLGCSTSKEDNQEGYTTSKEDGFTTSNEDNQDSESSFLGPTPPVCLPSLPQQKSKLKGKQPSGMPWKSPLKSRILSKEVGGKKRRSKEKKRSGPSPQRGKPSIMKITSLNVRGLSDPSRVAILGQWFKDKCLNPDFICLQEIKIYAEDLQKRLKRISSNHLWLSTSHPRGAGGAAIGISHS</sequence>
<dbReference type="EMBL" id="CM035436">
    <property type="protein sequence ID" value="KAH7288610.1"/>
    <property type="molecule type" value="Genomic_DNA"/>
</dbReference>
<keyword evidence="3" id="KW-1185">Reference proteome</keyword>
<feature type="region of interest" description="Disordered" evidence="1">
    <location>
        <begin position="109"/>
        <end position="220"/>
    </location>
</feature>
<dbReference type="Gene3D" id="3.60.10.10">
    <property type="entry name" value="Endonuclease/exonuclease/phosphatase"/>
    <property type="match status" value="1"/>
</dbReference>
<gene>
    <name evidence="2" type="ORF">KP509_31G033700</name>
</gene>
<evidence type="ECO:0000313" key="2">
    <source>
        <dbReference type="EMBL" id="KAH7288610.1"/>
    </source>
</evidence>
<dbReference type="GO" id="GO:0004519">
    <property type="term" value="F:endonuclease activity"/>
    <property type="evidence" value="ECO:0007669"/>
    <property type="project" value="InterPro"/>
</dbReference>
<accession>A0A8T2QYA2</accession>
<dbReference type="InterPro" id="IPR036691">
    <property type="entry name" value="Endo/exonu/phosph_ase_sf"/>
</dbReference>
<dbReference type="SUPFAM" id="SSF56219">
    <property type="entry name" value="DNase I-like"/>
    <property type="match status" value="1"/>
</dbReference>
<dbReference type="GO" id="GO:0003677">
    <property type="term" value="F:DNA binding"/>
    <property type="evidence" value="ECO:0007669"/>
    <property type="project" value="InterPro"/>
</dbReference>
<organism evidence="2 3">
    <name type="scientific">Ceratopteris richardii</name>
    <name type="common">Triangle waterfern</name>
    <dbReference type="NCBI Taxonomy" id="49495"/>
    <lineage>
        <taxon>Eukaryota</taxon>
        <taxon>Viridiplantae</taxon>
        <taxon>Streptophyta</taxon>
        <taxon>Embryophyta</taxon>
        <taxon>Tracheophyta</taxon>
        <taxon>Polypodiopsida</taxon>
        <taxon>Polypodiidae</taxon>
        <taxon>Polypodiales</taxon>
        <taxon>Pteridineae</taxon>
        <taxon>Pteridaceae</taxon>
        <taxon>Parkerioideae</taxon>
        <taxon>Ceratopteris</taxon>
    </lineage>
</organism>
<evidence type="ECO:0000313" key="3">
    <source>
        <dbReference type="Proteomes" id="UP000825935"/>
    </source>
</evidence>
<proteinExistence type="predicted"/>
<dbReference type="AlphaFoldDB" id="A0A8T2QYA2"/>
<feature type="compositionally biased region" description="Polar residues" evidence="1">
    <location>
        <begin position="131"/>
        <end position="156"/>
    </location>
</feature>
<name>A0A8T2QYA2_CERRI</name>
<protein>
    <submittedName>
        <fullName evidence="2">Uncharacterized protein</fullName>
    </submittedName>
</protein>
<feature type="region of interest" description="Disordered" evidence="1">
    <location>
        <begin position="42"/>
        <end position="61"/>
    </location>
</feature>
<dbReference type="PROSITE" id="PS00726">
    <property type="entry name" value="AP_NUCLEASE_F1_1"/>
    <property type="match status" value="1"/>
</dbReference>
<evidence type="ECO:0000256" key="1">
    <source>
        <dbReference type="SAM" id="MobiDB-lite"/>
    </source>
</evidence>
<dbReference type="Proteomes" id="UP000825935">
    <property type="component" value="Chromosome 31"/>
</dbReference>
<dbReference type="GO" id="GO:0006281">
    <property type="term" value="P:DNA repair"/>
    <property type="evidence" value="ECO:0007669"/>
    <property type="project" value="InterPro"/>
</dbReference>
<dbReference type="InterPro" id="IPR020847">
    <property type="entry name" value="AP_endonuclease_F1_BS"/>
</dbReference>
<reference evidence="2" key="1">
    <citation type="submission" date="2021-08" db="EMBL/GenBank/DDBJ databases">
        <title>WGS assembly of Ceratopteris richardii.</title>
        <authorList>
            <person name="Marchant D.B."/>
            <person name="Chen G."/>
            <person name="Jenkins J."/>
            <person name="Shu S."/>
            <person name="Leebens-Mack J."/>
            <person name="Grimwood J."/>
            <person name="Schmutz J."/>
            <person name="Soltis P."/>
            <person name="Soltis D."/>
            <person name="Chen Z.-H."/>
        </authorList>
    </citation>
    <scope>NUCLEOTIDE SEQUENCE</scope>
    <source>
        <strain evidence="2">Whitten #5841</strain>
        <tissue evidence="2">Leaf</tissue>
    </source>
</reference>